<evidence type="ECO:0000313" key="4">
    <source>
        <dbReference type="Proteomes" id="UP000204391"/>
    </source>
</evidence>
<dbReference type="KEGG" id="vne:CFK40_13510"/>
<dbReference type="PANTHER" id="PTHR34406:SF1">
    <property type="entry name" value="PROTEIN YCEI"/>
    <property type="match status" value="1"/>
</dbReference>
<accession>A0A221MEC8</accession>
<dbReference type="Proteomes" id="UP000204391">
    <property type="component" value="Chromosome"/>
</dbReference>
<keyword evidence="4" id="KW-1185">Reference proteome</keyword>
<evidence type="ECO:0000313" key="3">
    <source>
        <dbReference type="EMBL" id="ASN05960.1"/>
    </source>
</evidence>
<proteinExistence type="inferred from homology"/>
<reference evidence="3 4" key="1">
    <citation type="journal article" date="2003" name="Int. J. Syst. Evol. Microbiol.">
        <title>Virgibacillus carmonensis sp. nov., Virgibacillus necropolis sp. nov. and Virgibacillus picturae sp. nov., three novel species isolated from deteriorated mural paintings, transfer of the species of the genus salibacillus to Virgibacillus, as Virgibacillus marismortui comb. nov. and Virgibacillus salexigens comb. nov., and emended description of the genus Virgibacillus.</title>
        <authorList>
            <person name="Heyrman J."/>
            <person name="Logan N.A."/>
            <person name="Busse H.J."/>
            <person name="Balcaen A."/>
            <person name="Lebbe L."/>
            <person name="Rodriguez-Diaz M."/>
            <person name="Swings J."/>
            <person name="De Vos P."/>
        </authorList>
    </citation>
    <scope>NUCLEOTIDE SEQUENCE [LARGE SCALE GENOMIC DNA]</scope>
    <source>
        <strain evidence="3 4">LMG 19488</strain>
    </source>
</reference>
<dbReference type="SUPFAM" id="SSF101874">
    <property type="entry name" value="YceI-like"/>
    <property type="match status" value="1"/>
</dbReference>
<dbReference type="EMBL" id="CP022437">
    <property type="protein sequence ID" value="ASN05960.1"/>
    <property type="molecule type" value="Genomic_DNA"/>
</dbReference>
<dbReference type="AlphaFoldDB" id="A0A221MEC8"/>
<feature type="domain" description="Lipid/polyisoprenoid-binding YceI-like" evidence="2">
    <location>
        <begin position="5"/>
        <end position="174"/>
    </location>
</feature>
<dbReference type="PANTHER" id="PTHR34406">
    <property type="entry name" value="PROTEIN YCEI"/>
    <property type="match status" value="1"/>
</dbReference>
<dbReference type="OrthoDB" id="9811006at2"/>
<evidence type="ECO:0000256" key="1">
    <source>
        <dbReference type="ARBA" id="ARBA00008812"/>
    </source>
</evidence>
<dbReference type="InterPro" id="IPR007372">
    <property type="entry name" value="Lipid/polyisoprenoid-bd_YceI"/>
</dbReference>
<dbReference type="InterPro" id="IPR036761">
    <property type="entry name" value="TTHA0802/YceI-like_sf"/>
</dbReference>
<name>A0A221MEC8_9BACI</name>
<organism evidence="3 4">
    <name type="scientific">Virgibacillus necropolis</name>
    <dbReference type="NCBI Taxonomy" id="163877"/>
    <lineage>
        <taxon>Bacteria</taxon>
        <taxon>Bacillati</taxon>
        <taxon>Bacillota</taxon>
        <taxon>Bacilli</taxon>
        <taxon>Bacillales</taxon>
        <taxon>Bacillaceae</taxon>
        <taxon>Virgibacillus</taxon>
    </lineage>
</organism>
<sequence>MAKVNWNVDTAHSSLEFVVKHMMISKAKGAFNDFEAVIEADPDNLEDAKVEFTVDINSIDTRKKDRDDHLRSADFFDAENHPKMTFVATDIKKKSGNNYDVTGDLTIKGTKNLVTFDVEYEGSGKDPWGNEVAGFSGSTKISRKEFGLTWNAALETGGVMVGDEVKINIEIEAIKQA</sequence>
<dbReference type="Gene3D" id="2.40.128.110">
    <property type="entry name" value="Lipid/polyisoprenoid-binding, YceI-like"/>
    <property type="match status" value="1"/>
</dbReference>
<dbReference type="SMART" id="SM00867">
    <property type="entry name" value="YceI"/>
    <property type="match status" value="1"/>
</dbReference>
<dbReference type="Pfam" id="PF04264">
    <property type="entry name" value="YceI"/>
    <property type="match status" value="1"/>
</dbReference>
<evidence type="ECO:0000259" key="2">
    <source>
        <dbReference type="SMART" id="SM00867"/>
    </source>
</evidence>
<protein>
    <recommendedName>
        <fullName evidence="2">Lipid/polyisoprenoid-binding YceI-like domain-containing protein</fullName>
    </recommendedName>
</protein>
<dbReference type="RefSeq" id="WP_089532807.1">
    <property type="nucleotide sequence ID" value="NZ_CP022437.1"/>
</dbReference>
<comment type="similarity">
    <text evidence="1">Belongs to the UPF0312 family.</text>
</comment>
<gene>
    <name evidence="3" type="ORF">CFK40_13510</name>
</gene>